<name>A0A4D9EAW9_9SAUR</name>
<sequence length="161" mass="18541">MLRKRCARPTILTSSEKKTRRQIIDKRVAYTRIYLGNQIGRWLTLREKLDFKSDTDLAGFLLDLYDNDDPLPKKAVVSLPEDMRIVTAKEERDLHNDSSSAVGICDSEDRLTVESASSLPQSRGIRTVKEERHLQDDSSSLQSDEKLVIHFFPYLLKFSIK</sequence>
<dbReference type="EMBL" id="QXTE01000136">
    <property type="protein sequence ID" value="TFK04513.1"/>
    <property type="molecule type" value="Genomic_DNA"/>
</dbReference>
<protein>
    <submittedName>
        <fullName evidence="1">Retinal cone rhodopsin-sensitive cGMP 3',5'-cyclic phosphodiesterase subunit gamma</fullName>
    </submittedName>
</protein>
<reference evidence="1 2" key="1">
    <citation type="submission" date="2019-04" db="EMBL/GenBank/DDBJ databases">
        <title>Draft genome of the big-headed turtle Platysternon megacephalum.</title>
        <authorList>
            <person name="Gong S."/>
        </authorList>
    </citation>
    <scope>NUCLEOTIDE SEQUENCE [LARGE SCALE GENOMIC DNA]</scope>
    <source>
        <strain evidence="1">DO16091913</strain>
        <tissue evidence="1">Muscle</tissue>
    </source>
</reference>
<comment type="caution">
    <text evidence="1">The sequence shown here is derived from an EMBL/GenBank/DDBJ whole genome shotgun (WGS) entry which is preliminary data.</text>
</comment>
<accession>A0A4D9EAW9</accession>
<dbReference type="Proteomes" id="UP000297703">
    <property type="component" value="Unassembled WGS sequence"/>
</dbReference>
<gene>
    <name evidence="1" type="ORF">DR999_PMT12984</name>
</gene>
<reference evidence="1 2" key="2">
    <citation type="submission" date="2019-04" db="EMBL/GenBank/DDBJ databases">
        <title>The genome sequence of big-headed turtle.</title>
        <authorList>
            <person name="Gong S."/>
        </authorList>
    </citation>
    <scope>NUCLEOTIDE SEQUENCE [LARGE SCALE GENOMIC DNA]</scope>
    <source>
        <strain evidence="1">DO16091913</strain>
        <tissue evidence="1">Muscle</tissue>
    </source>
</reference>
<evidence type="ECO:0000313" key="1">
    <source>
        <dbReference type="EMBL" id="TFK04513.1"/>
    </source>
</evidence>
<dbReference type="STRING" id="55544.A0A4D9EAW9"/>
<dbReference type="OrthoDB" id="9068259at2759"/>
<evidence type="ECO:0000313" key="2">
    <source>
        <dbReference type="Proteomes" id="UP000297703"/>
    </source>
</evidence>
<organism evidence="1 2">
    <name type="scientific">Platysternon megacephalum</name>
    <name type="common">big-headed turtle</name>
    <dbReference type="NCBI Taxonomy" id="55544"/>
    <lineage>
        <taxon>Eukaryota</taxon>
        <taxon>Metazoa</taxon>
        <taxon>Chordata</taxon>
        <taxon>Craniata</taxon>
        <taxon>Vertebrata</taxon>
        <taxon>Euteleostomi</taxon>
        <taxon>Archelosauria</taxon>
        <taxon>Testudinata</taxon>
        <taxon>Testudines</taxon>
        <taxon>Cryptodira</taxon>
        <taxon>Durocryptodira</taxon>
        <taxon>Testudinoidea</taxon>
        <taxon>Platysternidae</taxon>
        <taxon>Platysternon</taxon>
    </lineage>
</organism>
<dbReference type="AlphaFoldDB" id="A0A4D9EAW9"/>
<keyword evidence="2" id="KW-1185">Reference proteome</keyword>
<proteinExistence type="predicted"/>